<evidence type="ECO:0000256" key="1">
    <source>
        <dbReference type="ARBA" id="ARBA00004761"/>
    </source>
</evidence>
<organism evidence="6">
    <name type="scientific">Gulosibacter sediminis</name>
    <dbReference type="NCBI Taxonomy" id="1729695"/>
    <lineage>
        <taxon>Bacteria</taxon>
        <taxon>Bacillati</taxon>
        <taxon>Actinomycetota</taxon>
        <taxon>Actinomycetes</taxon>
        <taxon>Micrococcales</taxon>
        <taxon>Microbacteriaceae</taxon>
        <taxon>Gulosibacter</taxon>
    </lineage>
</organism>
<comment type="subunit">
    <text evidence="3">Homotrimer.</text>
</comment>
<dbReference type="NCBIfam" id="TIGR01182">
    <property type="entry name" value="eda"/>
    <property type="match status" value="1"/>
</dbReference>
<dbReference type="GO" id="GO:0008700">
    <property type="term" value="F:(R,S)-4-hydroxy-2-oxoglutarate aldolase activity"/>
    <property type="evidence" value="ECO:0007669"/>
    <property type="project" value="UniProtKB-EC"/>
</dbReference>
<evidence type="ECO:0000256" key="3">
    <source>
        <dbReference type="ARBA" id="ARBA00011233"/>
    </source>
</evidence>
<evidence type="ECO:0000313" key="6">
    <source>
        <dbReference type="EMBL" id="UQN14662.1"/>
    </source>
</evidence>
<proteinExistence type="inferred from homology"/>
<keyword evidence="4 6" id="KW-0456">Lyase</keyword>
<comment type="similarity">
    <text evidence="2">Belongs to the KHG/KDPG aldolase family.</text>
</comment>
<keyword evidence="5" id="KW-0119">Carbohydrate metabolism</keyword>
<sequence>MEDAIAELDTALGRAPIVPVVVLEKVADSLPVAESLLRGGATVVEVTLRSDAALESITRITELCPDLIVGAGTVLTATDAERAAAAGARFLISPGFTDDVTSRAAELGIPAIPGVATASDVQRGVAAGMRRFKFFPAEANGGASALRALRGPFPDVTFVPTGGIGPDNLADYFATGNVCAVGGSWMVPIDVIARGDFTMIERLTREALATIAEACTAK</sequence>
<dbReference type="EC" id="4.1.3.16" evidence="6"/>
<dbReference type="NCBIfam" id="NF004325">
    <property type="entry name" value="PRK05718.1"/>
    <property type="match status" value="1"/>
</dbReference>
<dbReference type="InterPro" id="IPR031338">
    <property type="entry name" value="KDPG/KHG_AS_2"/>
</dbReference>
<comment type="pathway">
    <text evidence="1">Carbohydrate acid metabolism.</text>
</comment>
<dbReference type="InterPro" id="IPR013785">
    <property type="entry name" value="Aldolase_TIM"/>
</dbReference>
<evidence type="ECO:0000256" key="4">
    <source>
        <dbReference type="ARBA" id="ARBA00023239"/>
    </source>
</evidence>
<evidence type="ECO:0000256" key="2">
    <source>
        <dbReference type="ARBA" id="ARBA00006906"/>
    </source>
</evidence>
<dbReference type="PROSITE" id="PS00160">
    <property type="entry name" value="ALDOLASE_KDPG_KHG_2"/>
    <property type="match status" value="1"/>
</dbReference>
<dbReference type="EC" id="4.1.2.14" evidence="6"/>
<dbReference type="SUPFAM" id="SSF51569">
    <property type="entry name" value="Aldolase"/>
    <property type="match status" value="1"/>
</dbReference>
<dbReference type="PANTHER" id="PTHR30246:SF1">
    <property type="entry name" value="2-DEHYDRO-3-DEOXY-6-PHOSPHOGALACTONATE ALDOLASE-RELATED"/>
    <property type="match status" value="1"/>
</dbReference>
<name>A0ABY4MZQ0_9MICO</name>
<accession>A0ABY4MZQ0</accession>
<dbReference type="GO" id="GO:0008675">
    <property type="term" value="F:2-dehydro-3-deoxy-phosphogluconate aldolase activity"/>
    <property type="evidence" value="ECO:0007669"/>
    <property type="project" value="UniProtKB-EC"/>
</dbReference>
<dbReference type="Pfam" id="PF01081">
    <property type="entry name" value="Aldolase"/>
    <property type="match status" value="1"/>
</dbReference>
<evidence type="ECO:0000256" key="5">
    <source>
        <dbReference type="ARBA" id="ARBA00023277"/>
    </source>
</evidence>
<gene>
    <name evidence="6" type="primary">eda</name>
    <name evidence="6" type="ORF">M3M28_11560</name>
</gene>
<dbReference type="Gene3D" id="3.20.20.70">
    <property type="entry name" value="Aldolase class I"/>
    <property type="match status" value="1"/>
</dbReference>
<dbReference type="EMBL" id="CP097160">
    <property type="protein sequence ID" value="UQN14662.1"/>
    <property type="molecule type" value="Genomic_DNA"/>
</dbReference>
<dbReference type="InterPro" id="IPR000887">
    <property type="entry name" value="Aldlse_KDPG_KHG"/>
</dbReference>
<reference evidence="6" key="1">
    <citation type="submission" date="2022-05" db="EMBL/GenBank/DDBJ databases">
        <title>Complete genome sequence of toluene-degrading Gulosibacter sediminis strain ACHW.36C.</title>
        <authorList>
            <person name="Wai A.C."/>
            <person name="Lai G.K."/>
            <person name="Griffin S.D."/>
            <person name="Leung F.C."/>
        </authorList>
    </citation>
    <scope>NUCLEOTIDE SEQUENCE [LARGE SCALE GENOMIC DNA]</scope>
    <source>
        <strain evidence="6">ACHW.36C</strain>
    </source>
</reference>
<protein>
    <submittedName>
        <fullName evidence="6">Bifunctional 4-hydroxy-2-oxoglutarate aldolase/2-dehydro-3-deoxy-phosphogluconate aldolase</fullName>
        <ecNumber evidence="6">4.1.2.14</ecNumber>
        <ecNumber evidence="6">4.1.3.16</ecNumber>
    </submittedName>
</protein>
<dbReference type="CDD" id="cd00452">
    <property type="entry name" value="KDPG_aldolase"/>
    <property type="match status" value="1"/>
</dbReference>
<dbReference type="PANTHER" id="PTHR30246">
    <property type="entry name" value="2-KETO-3-DEOXY-6-PHOSPHOGLUCONATE ALDOLASE"/>
    <property type="match status" value="1"/>
</dbReference>